<reference evidence="1 2" key="1">
    <citation type="submission" date="2024-09" db="EMBL/GenBank/DDBJ databases">
        <authorList>
            <person name="Makale K.P.P."/>
            <person name="Makhzoum A."/>
            <person name="Rantong G."/>
            <person name="Rahube T.O."/>
        </authorList>
    </citation>
    <scope>NUCLEOTIDE SEQUENCE [LARGE SCALE GENOMIC DNA]</scope>
    <source>
        <strain evidence="1 2">KM_D13</strain>
    </source>
</reference>
<accession>A0ABV4V053</accession>
<dbReference type="EMBL" id="JBHDLN010000005">
    <property type="protein sequence ID" value="MFB0842979.1"/>
    <property type="molecule type" value="Genomic_DNA"/>
</dbReference>
<sequence>MKVKILFLSLVLWFVFFDGSIFGHFQPSGSHEMIIRLLDHGIDG</sequence>
<name>A0ABV4V053_9BACL</name>
<evidence type="ECO:0000313" key="1">
    <source>
        <dbReference type="EMBL" id="MFB0842979.1"/>
    </source>
</evidence>
<dbReference type="Proteomes" id="UP001575622">
    <property type="component" value="Unassembled WGS sequence"/>
</dbReference>
<gene>
    <name evidence="1" type="ORF">ACEU3E_12425</name>
</gene>
<evidence type="ECO:0000313" key="2">
    <source>
        <dbReference type="Proteomes" id="UP001575622"/>
    </source>
</evidence>
<organism evidence="1 2">
    <name type="scientific">Paenibacillus oleatilyticus</name>
    <dbReference type="NCBI Taxonomy" id="2594886"/>
    <lineage>
        <taxon>Bacteria</taxon>
        <taxon>Bacillati</taxon>
        <taxon>Bacillota</taxon>
        <taxon>Bacilli</taxon>
        <taxon>Bacillales</taxon>
        <taxon>Paenibacillaceae</taxon>
        <taxon>Paenibacillus</taxon>
    </lineage>
</organism>
<comment type="caution">
    <text evidence="1">The sequence shown here is derived from an EMBL/GenBank/DDBJ whole genome shotgun (WGS) entry which is preliminary data.</text>
</comment>
<dbReference type="RefSeq" id="WP_285854286.1">
    <property type="nucleotide sequence ID" value="NZ_JBHDLN010000005.1"/>
</dbReference>
<keyword evidence="2" id="KW-1185">Reference proteome</keyword>
<proteinExistence type="predicted"/>
<protein>
    <submittedName>
        <fullName evidence="1">Uncharacterized protein</fullName>
    </submittedName>
</protein>